<dbReference type="Proteomes" id="UP000332933">
    <property type="component" value="Unassembled WGS sequence"/>
</dbReference>
<sequence length="147" mass="16696">MFGRRVWTTRLFSSRISIPVRQSGGTTPRKRSVQPLLRPEQFNALSATFLDRVEQAIEPLHPPMNEVFRVTRASNPDSLTIALAAHEFTLQVLGKRQKIELVSPISGSRTYIYNTKTTRWEDETDAHDIEGLLTRDLMRLCSGVPGF</sequence>
<dbReference type="AlphaFoldDB" id="A0A485KR82"/>
<dbReference type="OrthoDB" id="58083at2759"/>
<evidence type="ECO:0000256" key="3">
    <source>
        <dbReference type="ARBA" id="ARBA00023004"/>
    </source>
</evidence>
<keyword evidence="2" id="KW-0813">Transport</keyword>
<dbReference type="InterPro" id="IPR002908">
    <property type="entry name" value="Frataxin/CyaY"/>
</dbReference>
<reference evidence="5 6" key="1">
    <citation type="submission" date="2019-03" db="EMBL/GenBank/DDBJ databases">
        <authorList>
            <person name="Gaulin E."/>
            <person name="Dumas B."/>
        </authorList>
    </citation>
    <scope>NUCLEOTIDE SEQUENCE [LARGE SCALE GENOMIC DNA]</scope>
    <source>
        <strain evidence="5">CBS 568.67</strain>
    </source>
</reference>
<dbReference type="Gene3D" id="3.30.920.10">
    <property type="entry name" value="Frataxin/CyaY"/>
    <property type="match status" value="1"/>
</dbReference>
<keyword evidence="6" id="KW-1185">Reference proteome</keyword>
<dbReference type="GO" id="GO:0005737">
    <property type="term" value="C:cytoplasm"/>
    <property type="evidence" value="ECO:0007669"/>
    <property type="project" value="UniProtKB-ARBA"/>
</dbReference>
<accession>A0A485KR82</accession>
<dbReference type="EMBL" id="CAADRA010005249">
    <property type="protein sequence ID" value="VFT87642.1"/>
    <property type="molecule type" value="Genomic_DNA"/>
</dbReference>
<proteinExistence type="inferred from homology"/>
<evidence type="ECO:0000313" key="6">
    <source>
        <dbReference type="Proteomes" id="UP000332933"/>
    </source>
</evidence>
<reference evidence="4" key="2">
    <citation type="submission" date="2019-06" db="EMBL/GenBank/DDBJ databases">
        <title>Genomics analysis of Aphanomyces spp. identifies a new class of oomycete effector associated with host adaptation.</title>
        <authorList>
            <person name="Gaulin E."/>
        </authorList>
    </citation>
    <scope>NUCLEOTIDE SEQUENCE</scope>
    <source>
        <strain evidence="4">CBS 578.67</strain>
    </source>
</reference>
<evidence type="ECO:0000256" key="1">
    <source>
        <dbReference type="ARBA" id="ARBA00008183"/>
    </source>
</evidence>
<keyword evidence="2" id="KW-0406">Ion transport</keyword>
<comment type="similarity">
    <text evidence="1">Belongs to the frataxin family.</text>
</comment>
<dbReference type="Pfam" id="PF01491">
    <property type="entry name" value="Frataxin_Cyay"/>
    <property type="match status" value="1"/>
</dbReference>
<dbReference type="EMBL" id="VJMH01005228">
    <property type="protein sequence ID" value="KAF0698615.1"/>
    <property type="molecule type" value="Genomic_DNA"/>
</dbReference>
<evidence type="ECO:0000313" key="4">
    <source>
        <dbReference type="EMBL" id="KAF0698615.1"/>
    </source>
</evidence>
<evidence type="ECO:0000256" key="2">
    <source>
        <dbReference type="ARBA" id="ARBA00022496"/>
    </source>
</evidence>
<name>A0A485KR82_9STRA</name>
<keyword evidence="2" id="KW-0410">Iron transport</keyword>
<dbReference type="InterPro" id="IPR036524">
    <property type="entry name" value="Frataxin/CyaY_sf"/>
</dbReference>
<keyword evidence="3" id="KW-0408">Iron</keyword>
<gene>
    <name evidence="5" type="primary">Aste57867_10772</name>
    <name evidence="4" type="ORF">As57867_010732</name>
    <name evidence="5" type="ORF">ASTE57867_10772</name>
</gene>
<dbReference type="GO" id="GO:0008199">
    <property type="term" value="F:ferric iron binding"/>
    <property type="evidence" value="ECO:0007669"/>
    <property type="project" value="InterPro"/>
</dbReference>
<dbReference type="GO" id="GO:0016226">
    <property type="term" value="P:iron-sulfur cluster assembly"/>
    <property type="evidence" value="ECO:0007669"/>
    <property type="project" value="InterPro"/>
</dbReference>
<evidence type="ECO:0000313" key="5">
    <source>
        <dbReference type="EMBL" id="VFT87642.1"/>
    </source>
</evidence>
<protein>
    <submittedName>
        <fullName evidence="5">Aste57867_10772 protein</fullName>
    </submittedName>
</protein>
<organism evidence="5 6">
    <name type="scientific">Aphanomyces stellatus</name>
    <dbReference type="NCBI Taxonomy" id="120398"/>
    <lineage>
        <taxon>Eukaryota</taxon>
        <taxon>Sar</taxon>
        <taxon>Stramenopiles</taxon>
        <taxon>Oomycota</taxon>
        <taxon>Saprolegniomycetes</taxon>
        <taxon>Saprolegniales</taxon>
        <taxon>Verrucalvaceae</taxon>
        <taxon>Aphanomyces</taxon>
    </lineage>
</organism>
<dbReference type="GO" id="GO:0006826">
    <property type="term" value="P:iron ion transport"/>
    <property type="evidence" value="ECO:0007669"/>
    <property type="project" value="UniProtKB-KW"/>
</dbReference>